<dbReference type="EMBL" id="FQXT01000004">
    <property type="protein sequence ID" value="SHI15799.1"/>
    <property type="molecule type" value="Genomic_DNA"/>
</dbReference>
<keyword evidence="5" id="KW-1185">Reference proteome</keyword>
<accession>A0A1M5YV23</accession>
<dbReference type="AlphaFoldDB" id="A0A1M5YV23"/>
<keyword evidence="1" id="KW-0812">Transmembrane</keyword>
<proteinExistence type="predicted"/>
<dbReference type="STRING" id="573501.SAMN04487999_2383"/>
<name>A0A1M5YV23_9FLAO</name>
<feature type="transmembrane region" description="Helical" evidence="1">
    <location>
        <begin position="119"/>
        <end position="140"/>
    </location>
</feature>
<evidence type="ECO:0000313" key="2">
    <source>
        <dbReference type="EMBL" id="RXG29556.1"/>
    </source>
</evidence>
<organism evidence="3 4">
    <name type="scientific">Leeuwenhoekiella palythoae</name>
    <dbReference type="NCBI Taxonomy" id="573501"/>
    <lineage>
        <taxon>Bacteria</taxon>
        <taxon>Pseudomonadati</taxon>
        <taxon>Bacteroidota</taxon>
        <taxon>Flavobacteriia</taxon>
        <taxon>Flavobacteriales</taxon>
        <taxon>Flavobacteriaceae</taxon>
        <taxon>Leeuwenhoekiella</taxon>
    </lineage>
</organism>
<dbReference type="Proteomes" id="UP000184240">
    <property type="component" value="Unassembled WGS sequence"/>
</dbReference>
<evidence type="ECO:0000313" key="3">
    <source>
        <dbReference type="EMBL" id="SHI15799.1"/>
    </source>
</evidence>
<reference evidence="2 5" key="3">
    <citation type="submission" date="2018-07" db="EMBL/GenBank/DDBJ databases">
        <title>Leeuwenhoekiella genomics.</title>
        <authorList>
            <person name="Tahon G."/>
            <person name="Willems A."/>
        </authorList>
    </citation>
    <scope>NUCLEOTIDE SEQUENCE [LARGE SCALE GENOMIC DNA]</scope>
    <source>
        <strain evidence="2 5">LMG 24856</strain>
    </source>
</reference>
<reference evidence="3" key="2">
    <citation type="submission" date="2016-11" db="EMBL/GenBank/DDBJ databases">
        <authorList>
            <person name="Jaros S."/>
            <person name="Januszkiewicz K."/>
            <person name="Wedrychowicz H."/>
        </authorList>
    </citation>
    <scope>NUCLEOTIDE SEQUENCE [LARGE SCALE GENOMIC DNA]</scope>
    <source>
        <strain evidence="3">DSM 19859</strain>
    </source>
</reference>
<protein>
    <submittedName>
        <fullName evidence="3">Uncharacterized protein</fullName>
    </submittedName>
</protein>
<evidence type="ECO:0000313" key="5">
    <source>
        <dbReference type="Proteomes" id="UP000290037"/>
    </source>
</evidence>
<reference evidence="4" key="1">
    <citation type="submission" date="2016-11" db="EMBL/GenBank/DDBJ databases">
        <authorList>
            <person name="Varghese N."/>
            <person name="Submissions S."/>
        </authorList>
    </citation>
    <scope>NUCLEOTIDE SEQUENCE [LARGE SCALE GENOMIC DNA]</scope>
    <source>
        <strain evidence="4">DSM 19859</strain>
    </source>
</reference>
<evidence type="ECO:0000313" key="4">
    <source>
        <dbReference type="Proteomes" id="UP000184240"/>
    </source>
</evidence>
<dbReference type="Proteomes" id="UP000290037">
    <property type="component" value="Unassembled WGS sequence"/>
</dbReference>
<sequence length="263" mass="30459">MEEFYLKKITKEVFEKAQNKSASHSNYALSKEVEATTTLSYRTVERAFDKYINGRGKGNKPIANTIEEFCRYLGYRDYAEYVENNKAKELVQEEIGLRENEEIDDSSVKVKALSNQKRWYSISIFGTFALTLIIIVYFIAKNRASEPSASIKCMTWTGSEFEEIACGSGAYSTYGTAIEPYEKKRFENFRRVDVDITTQFFSEQNQKPLFWYYKNDQGEIEYYTSAGLHPVNGETLKAITEYIIEKYVPIHQNKPSSFVQDTK</sequence>
<keyword evidence="1" id="KW-0472">Membrane</keyword>
<gene>
    <name evidence="2" type="ORF">DSM01_1658</name>
    <name evidence="3" type="ORF">SAMN04487999_2383</name>
</gene>
<keyword evidence="1" id="KW-1133">Transmembrane helix</keyword>
<dbReference type="RefSeq" id="WP_072983317.1">
    <property type="nucleotide sequence ID" value="NZ_FQXT01000004.1"/>
</dbReference>
<dbReference type="EMBL" id="QOVN01000003">
    <property type="protein sequence ID" value="RXG29556.1"/>
    <property type="molecule type" value="Genomic_DNA"/>
</dbReference>
<evidence type="ECO:0000256" key="1">
    <source>
        <dbReference type="SAM" id="Phobius"/>
    </source>
</evidence>
<dbReference type="OrthoDB" id="1340494at2"/>